<organism evidence="6 7">
    <name type="scientific">Metarhizium rileyi (strain RCEF 4871)</name>
    <name type="common">Nomuraea rileyi</name>
    <dbReference type="NCBI Taxonomy" id="1649241"/>
    <lineage>
        <taxon>Eukaryota</taxon>
        <taxon>Fungi</taxon>
        <taxon>Dikarya</taxon>
        <taxon>Ascomycota</taxon>
        <taxon>Pezizomycotina</taxon>
        <taxon>Sordariomycetes</taxon>
        <taxon>Hypocreomycetidae</taxon>
        <taxon>Hypocreales</taxon>
        <taxon>Clavicipitaceae</taxon>
        <taxon>Metarhizium</taxon>
    </lineage>
</organism>
<gene>
    <name evidence="6" type="ORF">ED733_005342</name>
</gene>
<dbReference type="Pfam" id="PF01231">
    <property type="entry name" value="IDO"/>
    <property type="match status" value="1"/>
</dbReference>
<evidence type="ECO:0000313" key="7">
    <source>
        <dbReference type="Proteomes" id="UP000317257"/>
    </source>
</evidence>
<accession>A0A5C6GFK9</accession>
<keyword evidence="2 4" id="KW-0479">Metal-binding</keyword>
<dbReference type="InterPro" id="IPR037217">
    <property type="entry name" value="Trp/Indoleamine_2_3_dOase-like"/>
</dbReference>
<keyword evidence="3 4" id="KW-0408">Iron</keyword>
<reference evidence="7" key="1">
    <citation type="submission" date="2018-12" db="EMBL/GenBank/DDBJ databases">
        <title>The complete genome of Metarhizium rileyi, a key fungal pathogen of Lepidoptera.</title>
        <authorList>
            <person name="Binneck E."/>
            <person name="Lastra C.C.L."/>
            <person name="Sosa-Gomez D.R."/>
        </authorList>
    </citation>
    <scope>NUCLEOTIDE SEQUENCE [LARGE SCALE GENOMIC DNA]</scope>
    <source>
        <strain evidence="7">Cep018-CH2</strain>
    </source>
</reference>
<dbReference type="GO" id="GO:0020037">
    <property type="term" value="F:heme binding"/>
    <property type="evidence" value="ECO:0007669"/>
    <property type="project" value="InterPro"/>
</dbReference>
<feature type="compositionally biased region" description="Polar residues" evidence="5">
    <location>
        <begin position="410"/>
        <end position="420"/>
    </location>
</feature>
<evidence type="ECO:0000256" key="3">
    <source>
        <dbReference type="ARBA" id="ARBA00023004"/>
    </source>
</evidence>
<protein>
    <submittedName>
        <fullName evidence="6">Uncharacterized protein</fullName>
    </submittedName>
</protein>
<dbReference type="PANTHER" id="PTHR28657">
    <property type="entry name" value="INDOLEAMINE 2,3-DIOXYGENASE"/>
    <property type="match status" value="1"/>
</dbReference>
<proteinExistence type="inferred from homology"/>
<dbReference type="SUPFAM" id="SSF140959">
    <property type="entry name" value="Indolic compounds 2,3-dioxygenase-like"/>
    <property type="match status" value="1"/>
</dbReference>
<evidence type="ECO:0000256" key="1">
    <source>
        <dbReference type="ARBA" id="ARBA00007119"/>
    </source>
</evidence>
<feature type="compositionally biased region" description="Basic and acidic residues" evidence="5">
    <location>
        <begin position="441"/>
        <end position="456"/>
    </location>
</feature>
<sequence>MSVGFNRISSLYIPIQLLLVLSLYLSPLTMSPHALLSSTAQNGLTSVDLSKFAVTQNAFLPATSPPTSLSDSYYEPWEVIAQHLPVLIEENRIRDSVYQLPLLATDRLVSEAEWRRAYVILAFITHAYIWGGDKPEQILPPQITVPFLRVSSRLEVPPVLTYAGANLWNFSCSGDEFTDLNSLTLSVSFTGSESESWFLLISVAMEARAAGILQTMMEALEAVKTRDYDAITSALSDLRECIQDVGTLLERMYEKCDPMVFYYKIRPFLAGSMNMEASGLPNGVFYDEGDGKGDWRQYRGGSNGQSSLIQFFDVVLGVEHHTHGKPGQKSFHTEVREYMPGPHKRFLVHVARMGSIRELALVEPTTDGQRRLREAYAAATDALSEFRNKHIKIVTRYIIVPSRQPWVGGSKTNLASSSTSRKGEQGLMGTGGTQLIPFLRTSRDETIEAGNMEKKTRSSLGHG</sequence>
<feature type="region of interest" description="Disordered" evidence="5">
    <location>
        <begin position="409"/>
        <end position="463"/>
    </location>
</feature>
<dbReference type="EMBL" id="SBHS01000005">
    <property type="protein sequence ID" value="TWU76280.1"/>
    <property type="molecule type" value="Genomic_DNA"/>
</dbReference>
<comment type="similarity">
    <text evidence="1">Belongs to the indoleamine 2,3-dioxygenase family.</text>
</comment>
<feature type="binding site" description="proximal binding residue" evidence="4">
    <location>
        <position position="390"/>
    </location>
    <ligand>
        <name>heme b</name>
        <dbReference type="ChEBI" id="CHEBI:60344"/>
    </ligand>
    <ligandPart>
        <name>Fe</name>
        <dbReference type="ChEBI" id="CHEBI:18248"/>
    </ligandPart>
</feature>
<dbReference type="GO" id="GO:0005737">
    <property type="term" value="C:cytoplasm"/>
    <property type="evidence" value="ECO:0007669"/>
    <property type="project" value="TreeGrafter"/>
</dbReference>
<keyword evidence="4" id="KW-0349">Heme</keyword>
<dbReference type="AlphaFoldDB" id="A0A5C6GFK9"/>
<evidence type="ECO:0000256" key="4">
    <source>
        <dbReference type="PIRSR" id="PIRSR600898-1"/>
    </source>
</evidence>
<dbReference type="PANTHER" id="PTHR28657:SF10">
    <property type="entry name" value="INDOLEAMINE 2,3-DIOXYGENASE"/>
    <property type="match status" value="1"/>
</dbReference>
<comment type="caution">
    <text evidence="6">The sequence shown here is derived from an EMBL/GenBank/DDBJ whole genome shotgun (WGS) entry which is preliminary data.</text>
</comment>
<evidence type="ECO:0000256" key="5">
    <source>
        <dbReference type="SAM" id="MobiDB-lite"/>
    </source>
</evidence>
<dbReference type="GO" id="GO:0033754">
    <property type="term" value="F:indoleamine 2,3-dioxygenase activity"/>
    <property type="evidence" value="ECO:0007669"/>
    <property type="project" value="TreeGrafter"/>
</dbReference>
<dbReference type="InterPro" id="IPR000898">
    <property type="entry name" value="Indolamine_dOase"/>
</dbReference>
<dbReference type="GO" id="GO:0019441">
    <property type="term" value="P:L-tryptophan catabolic process to kynurenine"/>
    <property type="evidence" value="ECO:0007669"/>
    <property type="project" value="InterPro"/>
</dbReference>
<evidence type="ECO:0000256" key="2">
    <source>
        <dbReference type="ARBA" id="ARBA00022723"/>
    </source>
</evidence>
<dbReference type="Gene3D" id="1.20.58.480">
    <property type="match status" value="1"/>
</dbReference>
<evidence type="ECO:0000313" key="6">
    <source>
        <dbReference type="EMBL" id="TWU76280.1"/>
    </source>
</evidence>
<dbReference type="Proteomes" id="UP000317257">
    <property type="component" value="Unassembled WGS sequence"/>
</dbReference>
<dbReference type="GO" id="GO:0046872">
    <property type="term" value="F:metal ion binding"/>
    <property type="evidence" value="ECO:0007669"/>
    <property type="project" value="UniProtKB-KW"/>
</dbReference>
<dbReference type="GO" id="GO:0034354">
    <property type="term" value="P:'de novo' NAD+ biosynthetic process from L-tryptophan"/>
    <property type="evidence" value="ECO:0007669"/>
    <property type="project" value="TreeGrafter"/>
</dbReference>
<dbReference type="PROSITE" id="PS00876">
    <property type="entry name" value="IDO_1"/>
    <property type="match status" value="1"/>
</dbReference>
<name>A0A5C6GFK9_METRR</name>